<evidence type="ECO:0000313" key="3">
    <source>
        <dbReference type="Proteomes" id="UP000324632"/>
    </source>
</evidence>
<dbReference type="AlphaFoldDB" id="A0A5A9PD20"/>
<evidence type="ECO:0000256" key="1">
    <source>
        <dbReference type="SAM" id="MobiDB-lite"/>
    </source>
</evidence>
<protein>
    <submittedName>
        <fullName evidence="2">Uncharacterized protein</fullName>
    </submittedName>
</protein>
<sequence>MPVSHWPKNKPQHFFVKNRKLVGVREETESRIRKEEDGTQPTPVLLRSSNIVPRLGPKTEQNESKLPQDKDHLFVDRNVKVLDGTDRRFDKGKKRGPDRGCDIICQLQCVIFNCDSFASVHTSDVQQTISHTPALPQ</sequence>
<keyword evidence="3" id="KW-1185">Reference proteome</keyword>
<evidence type="ECO:0000313" key="2">
    <source>
        <dbReference type="EMBL" id="KAA0718746.1"/>
    </source>
</evidence>
<organism evidence="2 3">
    <name type="scientific">Triplophysa tibetana</name>
    <dbReference type="NCBI Taxonomy" id="1572043"/>
    <lineage>
        <taxon>Eukaryota</taxon>
        <taxon>Metazoa</taxon>
        <taxon>Chordata</taxon>
        <taxon>Craniata</taxon>
        <taxon>Vertebrata</taxon>
        <taxon>Euteleostomi</taxon>
        <taxon>Actinopterygii</taxon>
        <taxon>Neopterygii</taxon>
        <taxon>Teleostei</taxon>
        <taxon>Ostariophysi</taxon>
        <taxon>Cypriniformes</taxon>
        <taxon>Nemacheilidae</taxon>
        <taxon>Triplophysa</taxon>
    </lineage>
</organism>
<feature type="region of interest" description="Disordered" evidence="1">
    <location>
        <begin position="26"/>
        <end position="45"/>
    </location>
</feature>
<accession>A0A5A9PD20</accession>
<feature type="compositionally biased region" description="Basic and acidic residues" evidence="1">
    <location>
        <begin position="26"/>
        <end position="37"/>
    </location>
</feature>
<comment type="caution">
    <text evidence="2">The sequence shown here is derived from an EMBL/GenBank/DDBJ whole genome shotgun (WGS) entry which is preliminary data.</text>
</comment>
<reference evidence="2 3" key="1">
    <citation type="journal article" date="2019" name="Mol. Ecol. Resour.">
        <title>Chromosome-level genome assembly of Triplophysa tibetana, a fish adapted to the harsh high-altitude environment of the Tibetan Plateau.</title>
        <authorList>
            <person name="Yang X."/>
            <person name="Liu H."/>
            <person name="Ma Z."/>
            <person name="Zou Y."/>
            <person name="Zou M."/>
            <person name="Mao Y."/>
            <person name="Li X."/>
            <person name="Wang H."/>
            <person name="Chen T."/>
            <person name="Wang W."/>
            <person name="Yang R."/>
        </authorList>
    </citation>
    <scope>NUCLEOTIDE SEQUENCE [LARGE SCALE GENOMIC DNA]</scope>
    <source>
        <strain evidence="2">TTIB1903HZAU</strain>
        <tissue evidence="2">Muscle</tissue>
    </source>
</reference>
<name>A0A5A9PD20_9TELE</name>
<dbReference type="EMBL" id="SOYY01000007">
    <property type="protein sequence ID" value="KAA0718746.1"/>
    <property type="molecule type" value="Genomic_DNA"/>
</dbReference>
<dbReference type="Proteomes" id="UP000324632">
    <property type="component" value="Chromosome 7"/>
</dbReference>
<gene>
    <name evidence="2" type="ORF">E1301_Tti023619</name>
</gene>
<proteinExistence type="predicted"/>